<dbReference type="InterPro" id="IPR003961">
    <property type="entry name" value="FN3_dom"/>
</dbReference>
<feature type="compositionally biased region" description="Basic and acidic residues" evidence="1">
    <location>
        <begin position="223"/>
        <end position="236"/>
    </location>
</feature>
<gene>
    <name evidence="4" type="ordered locus">SRM_00122</name>
</gene>
<dbReference type="Proteomes" id="UP000000933">
    <property type="component" value="Chromosome"/>
</dbReference>
<evidence type="ECO:0000256" key="1">
    <source>
        <dbReference type="SAM" id="MobiDB-lite"/>
    </source>
</evidence>
<evidence type="ECO:0000256" key="2">
    <source>
        <dbReference type="SAM" id="SignalP"/>
    </source>
</evidence>
<dbReference type="PROSITE" id="PS50853">
    <property type="entry name" value="FN3"/>
    <property type="match status" value="1"/>
</dbReference>
<feature type="chain" id="PRO_5003072368" evidence="2">
    <location>
        <begin position="31"/>
        <end position="236"/>
    </location>
</feature>
<dbReference type="PROSITE" id="PS51257">
    <property type="entry name" value="PROKAR_LIPOPROTEIN"/>
    <property type="match status" value="1"/>
</dbReference>
<feature type="region of interest" description="Disordered" evidence="1">
    <location>
        <begin position="40"/>
        <end position="73"/>
    </location>
</feature>
<dbReference type="RefSeq" id="WP_013060617.1">
    <property type="nucleotide sequence ID" value="NC_014032.1"/>
</dbReference>
<dbReference type="KEGG" id="srm:SRM_00122"/>
<feature type="domain" description="Fibronectin type-III" evidence="3">
    <location>
        <begin position="51"/>
        <end position="144"/>
    </location>
</feature>
<dbReference type="SUPFAM" id="SSF49265">
    <property type="entry name" value="Fibronectin type III"/>
    <property type="match status" value="1"/>
</dbReference>
<reference evidence="4 5" key="1">
    <citation type="journal article" date="2010" name="ISME J.">
        <title>Fine-scale evolution: genomic, phenotypic and ecological differentiation in two coexisting Salinibacter ruber strains.</title>
        <authorList>
            <person name="Pena A."/>
            <person name="Teeling H."/>
            <person name="Huerta-Cepas J."/>
            <person name="Santos F."/>
            <person name="Yarza P."/>
            <person name="Brito-Echeverria J."/>
            <person name="Lucio M."/>
            <person name="Schmitt-Kopplin P."/>
            <person name="Meseguer I."/>
            <person name="Schenowitz C."/>
            <person name="Dossat C."/>
            <person name="Barbe V."/>
            <person name="Dopazo J."/>
            <person name="Rossello-Mora R."/>
            <person name="Schuler M."/>
            <person name="Glockner F.O."/>
            <person name="Amann R."/>
            <person name="Gabaldon T."/>
            <person name="Anton J."/>
        </authorList>
    </citation>
    <scope>NUCLEOTIDE SEQUENCE [LARGE SCALE GENOMIC DNA]</scope>
    <source>
        <strain evidence="4 5">M8</strain>
    </source>
</reference>
<evidence type="ECO:0000313" key="4">
    <source>
        <dbReference type="EMBL" id="CBH23043.1"/>
    </source>
</evidence>
<keyword evidence="2" id="KW-0732">Signal</keyword>
<dbReference type="Pfam" id="PF25833">
    <property type="entry name" value="Fn3_SaeA_3rd"/>
    <property type="match status" value="1"/>
</dbReference>
<organism evidence="4 5">
    <name type="scientific">Salinibacter ruber (strain M8)</name>
    <dbReference type="NCBI Taxonomy" id="761659"/>
    <lineage>
        <taxon>Bacteria</taxon>
        <taxon>Pseudomonadati</taxon>
        <taxon>Rhodothermota</taxon>
        <taxon>Rhodothermia</taxon>
        <taxon>Rhodothermales</taxon>
        <taxon>Salinibacteraceae</taxon>
        <taxon>Salinibacter</taxon>
    </lineage>
</organism>
<dbReference type="SMART" id="SM00060">
    <property type="entry name" value="FN3"/>
    <property type="match status" value="2"/>
</dbReference>
<dbReference type="CDD" id="cd00063">
    <property type="entry name" value="FN3"/>
    <property type="match status" value="1"/>
</dbReference>
<dbReference type="HOGENOM" id="CLU_1174767_0_0_10"/>
<evidence type="ECO:0000259" key="3">
    <source>
        <dbReference type="PROSITE" id="PS50853"/>
    </source>
</evidence>
<feature type="signal peptide" evidence="2">
    <location>
        <begin position="1"/>
        <end position="30"/>
    </location>
</feature>
<dbReference type="InterPro" id="IPR036116">
    <property type="entry name" value="FN3_sf"/>
</dbReference>
<evidence type="ECO:0000313" key="5">
    <source>
        <dbReference type="Proteomes" id="UP000000933"/>
    </source>
</evidence>
<dbReference type="InterPro" id="IPR013783">
    <property type="entry name" value="Ig-like_fold"/>
</dbReference>
<accession>D5H4T8</accession>
<name>D5H4T8_SALRM</name>
<proteinExistence type="predicted"/>
<dbReference type="InterPro" id="IPR058692">
    <property type="entry name" value="Fn3_SaeA_2nd"/>
</dbReference>
<dbReference type="EMBL" id="FP565814">
    <property type="protein sequence ID" value="CBH23043.1"/>
    <property type="molecule type" value="Genomic_DNA"/>
</dbReference>
<feature type="compositionally biased region" description="Polar residues" evidence="1">
    <location>
        <begin position="187"/>
        <end position="203"/>
    </location>
</feature>
<dbReference type="Gene3D" id="2.60.40.10">
    <property type="entry name" value="Immunoglobulins"/>
    <property type="match status" value="2"/>
</dbReference>
<feature type="region of interest" description="Disordered" evidence="1">
    <location>
        <begin position="173"/>
        <end position="236"/>
    </location>
</feature>
<reference evidence="5" key="2">
    <citation type="submission" date="2010-04" db="EMBL/GenBank/DDBJ databases">
        <title>Genome sequence of Salinibacter ruber M8.</title>
        <authorList>
            <consortium name="Genoscope"/>
        </authorList>
    </citation>
    <scope>NUCLEOTIDE SEQUENCE [LARGE SCALE GENOMIC DNA]</scope>
    <source>
        <strain evidence="5">M8</strain>
    </source>
</reference>
<protein>
    <submittedName>
        <fullName evidence="4">Cellulase</fullName>
    </submittedName>
</protein>
<dbReference type="AlphaFoldDB" id="D5H4T8"/>
<feature type="region of interest" description="Disordered" evidence="1">
    <location>
        <begin position="126"/>
        <end position="159"/>
    </location>
</feature>
<sequence>MHLSTRTTTWTRALSTALTTLLTAALMTFAAGCGGAGANGEGDGDGDQTVVPAAPTGLEATPTDGEVSLSWDAPDDAESYNVYRATESGVETTDPVAEGRTETSYADTDVENGTTYFYVVTAVADEEGDPSSETEGTPFAAPSALAGTSEDSQIQLDWSGGAGADAYNVYRSERSTDGASGDPLASGVSSASYTDESAENGTTYYYRVTSVNPEDAESNASNEVEKTPFDDPPDRP</sequence>